<proteinExistence type="predicted"/>
<evidence type="ECO:0000313" key="2">
    <source>
        <dbReference type="Proteomes" id="UP000005436"/>
    </source>
</evidence>
<sequence>MQKEVFAQTSILLFSRQVAKVMNSVCKTLSSPVNISL</sequence>
<name>G8UNC4_TANFA</name>
<dbReference type="HOGENOM" id="CLU_3349694_0_0_10"/>
<evidence type="ECO:0000313" key="1">
    <source>
        <dbReference type="EMBL" id="AEW21672.1"/>
    </source>
</evidence>
<reference evidence="2" key="1">
    <citation type="submission" date="2011-12" db="EMBL/GenBank/DDBJ databases">
        <title>Complete sequence of Tannerella forsythia ATCC 43037.</title>
        <authorList>
            <person name="Dewhirst F."/>
            <person name="Tanner A."/>
            <person name="Izard J."/>
            <person name="Brinkac L."/>
            <person name="Durkin A.S."/>
            <person name="Hostetler J."/>
            <person name="Shetty J."/>
            <person name="Torralba M."/>
            <person name="Gill S."/>
            <person name="Nelson K."/>
        </authorList>
    </citation>
    <scope>NUCLEOTIDE SEQUENCE [LARGE SCALE GENOMIC DNA]</scope>
    <source>
        <strain evidence="2">ATCC 43037 / JCM 10827 / CCUG 33226 / KCTC 5666 / FDC 338</strain>
    </source>
</reference>
<dbReference type="Proteomes" id="UP000005436">
    <property type="component" value="Chromosome"/>
</dbReference>
<accession>G8UNC4</accession>
<protein>
    <submittedName>
        <fullName evidence="1">Uncharacterized protein</fullName>
    </submittedName>
</protein>
<dbReference type="AlphaFoldDB" id="G8UNC4"/>
<dbReference type="EMBL" id="CP003191">
    <property type="protein sequence ID" value="AEW21672.1"/>
    <property type="molecule type" value="Genomic_DNA"/>
</dbReference>
<dbReference type="KEGG" id="tfo:BFO_2847"/>
<gene>
    <name evidence="1" type="ordered locus">BFO_2847</name>
</gene>
<organism evidence="1 2">
    <name type="scientific">Tannerella forsythia (strain ATCC 43037 / JCM 10827 / CCUG 21028 A / KCTC 5666 / FDC 338)</name>
    <name type="common">Bacteroides forsythus</name>
    <dbReference type="NCBI Taxonomy" id="203275"/>
    <lineage>
        <taxon>Bacteria</taxon>
        <taxon>Pseudomonadati</taxon>
        <taxon>Bacteroidota</taxon>
        <taxon>Bacteroidia</taxon>
        <taxon>Bacteroidales</taxon>
        <taxon>Tannerellaceae</taxon>
        <taxon>Tannerella</taxon>
    </lineage>
</organism>
<keyword evidence="2" id="KW-1185">Reference proteome</keyword>